<accession>A0A9D0ZSD8</accession>
<dbReference type="SUPFAM" id="SSF52821">
    <property type="entry name" value="Rhodanese/Cell cycle control phosphatase"/>
    <property type="match status" value="1"/>
</dbReference>
<dbReference type="EMBL" id="DVFV01000129">
    <property type="protein sequence ID" value="HIQ91449.1"/>
    <property type="molecule type" value="Genomic_DNA"/>
</dbReference>
<evidence type="ECO:0000256" key="1">
    <source>
        <dbReference type="SAM" id="Phobius"/>
    </source>
</evidence>
<organism evidence="3 4">
    <name type="scientific">Candidatus Coprosoma intestinipullorum</name>
    <dbReference type="NCBI Taxonomy" id="2840752"/>
    <lineage>
        <taxon>Bacteria</taxon>
        <taxon>Bacillati</taxon>
        <taxon>Bacillota</taxon>
        <taxon>Bacillota incertae sedis</taxon>
        <taxon>Candidatus Coprosoma</taxon>
    </lineage>
</organism>
<gene>
    <name evidence="3" type="ORF">IAB27_07525</name>
</gene>
<name>A0A9D0ZSD8_9FIRM</name>
<feature type="transmembrane region" description="Helical" evidence="1">
    <location>
        <begin position="6"/>
        <end position="26"/>
    </location>
</feature>
<keyword evidence="1" id="KW-0812">Transmembrane</keyword>
<dbReference type="Proteomes" id="UP000886786">
    <property type="component" value="Unassembled WGS sequence"/>
</dbReference>
<protein>
    <recommendedName>
        <fullName evidence="2">Rhodanese domain-containing protein</fullName>
    </recommendedName>
</protein>
<dbReference type="InterPro" id="IPR001763">
    <property type="entry name" value="Rhodanese-like_dom"/>
</dbReference>
<reference evidence="3" key="1">
    <citation type="submission" date="2020-10" db="EMBL/GenBank/DDBJ databases">
        <authorList>
            <person name="Gilroy R."/>
        </authorList>
    </citation>
    <scope>NUCLEOTIDE SEQUENCE</scope>
    <source>
        <strain evidence="3">CHK147-3167</strain>
    </source>
</reference>
<proteinExistence type="predicted"/>
<evidence type="ECO:0000259" key="2">
    <source>
        <dbReference type="PROSITE" id="PS50206"/>
    </source>
</evidence>
<evidence type="ECO:0000313" key="4">
    <source>
        <dbReference type="Proteomes" id="UP000886786"/>
    </source>
</evidence>
<feature type="domain" description="Rhodanese" evidence="2">
    <location>
        <begin position="148"/>
        <end position="196"/>
    </location>
</feature>
<reference evidence="3" key="2">
    <citation type="journal article" date="2021" name="PeerJ">
        <title>Extensive microbial diversity within the chicken gut microbiome revealed by metagenomics and culture.</title>
        <authorList>
            <person name="Gilroy R."/>
            <person name="Ravi A."/>
            <person name="Getino M."/>
            <person name="Pursley I."/>
            <person name="Horton D.L."/>
            <person name="Alikhan N.F."/>
            <person name="Baker D."/>
            <person name="Gharbi K."/>
            <person name="Hall N."/>
            <person name="Watson M."/>
            <person name="Adriaenssens E.M."/>
            <person name="Foster-Nyarko E."/>
            <person name="Jarju S."/>
            <person name="Secka A."/>
            <person name="Antonio M."/>
            <person name="Oren A."/>
            <person name="Chaudhuri R.R."/>
            <person name="La Ragione R."/>
            <person name="Hildebrand F."/>
            <person name="Pallen M.J."/>
        </authorList>
    </citation>
    <scope>NUCLEOTIDE SEQUENCE</scope>
    <source>
        <strain evidence="3">CHK147-3167</strain>
    </source>
</reference>
<keyword evidence="1" id="KW-0472">Membrane</keyword>
<keyword evidence="1" id="KW-1133">Transmembrane helix</keyword>
<comment type="caution">
    <text evidence="3">The sequence shown here is derived from an EMBL/GenBank/DDBJ whole genome shotgun (WGS) entry which is preliminary data.</text>
</comment>
<dbReference type="AlphaFoldDB" id="A0A9D0ZSD8"/>
<evidence type="ECO:0000313" key="3">
    <source>
        <dbReference type="EMBL" id="HIQ91449.1"/>
    </source>
</evidence>
<dbReference type="InterPro" id="IPR036873">
    <property type="entry name" value="Rhodanese-like_dom_sf"/>
</dbReference>
<dbReference type="PROSITE" id="PS50206">
    <property type="entry name" value="RHODANESE_3"/>
    <property type="match status" value="1"/>
</dbReference>
<sequence>MKKKNIVIICLIILLILGIIIGIFIFNNQKNESLPIPEVTSGLRGEFGIDKNINEETIDNYLGRSDSVYRDMRMLKDPGDYEAIGGDSYLSGFVKGFEVVPYPYLVNVSGLPEEVGDTYTGKTLFTEKDGEYTANYEESMDILEYLFPKDKNIFLMCGGGGYAGMTKNLLVALGWDADKIYNVGGYWYYDGDNNVEVKNTKYGDTTYDFWKVPYHDIDFDSLHEV</sequence>